<evidence type="ECO:0000256" key="5">
    <source>
        <dbReference type="ARBA" id="ARBA00022679"/>
    </source>
</evidence>
<keyword evidence="5 10" id="KW-0808">Transferase</keyword>
<comment type="caution">
    <text evidence="11">The sequence shown here is derived from an EMBL/GenBank/DDBJ whole genome shotgun (WGS) entry which is preliminary data.</text>
</comment>
<feature type="transmembrane region" description="Helical" evidence="10">
    <location>
        <begin position="307"/>
        <end position="325"/>
    </location>
</feature>
<dbReference type="InterPro" id="IPR004856">
    <property type="entry name" value="Glyco_trans_ALG6/ALG8"/>
</dbReference>
<evidence type="ECO:0000256" key="2">
    <source>
        <dbReference type="ARBA" id="ARBA00004922"/>
    </source>
</evidence>
<evidence type="ECO:0000256" key="6">
    <source>
        <dbReference type="ARBA" id="ARBA00022692"/>
    </source>
</evidence>
<organism evidence="11 12">
    <name type="scientific">Zingiber officinale</name>
    <name type="common">Ginger</name>
    <name type="synonym">Amomum zingiber</name>
    <dbReference type="NCBI Taxonomy" id="94328"/>
    <lineage>
        <taxon>Eukaryota</taxon>
        <taxon>Viridiplantae</taxon>
        <taxon>Streptophyta</taxon>
        <taxon>Embryophyta</taxon>
        <taxon>Tracheophyta</taxon>
        <taxon>Spermatophyta</taxon>
        <taxon>Magnoliopsida</taxon>
        <taxon>Liliopsida</taxon>
        <taxon>Zingiberales</taxon>
        <taxon>Zingiberaceae</taxon>
        <taxon>Zingiber</taxon>
    </lineage>
</organism>
<dbReference type="UniPathway" id="UPA00378"/>
<feature type="transmembrane region" description="Helical" evidence="10">
    <location>
        <begin position="367"/>
        <end position="389"/>
    </location>
</feature>
<keyword evidence="7 10" id="KW-0256">Endoplasmic reticulum</keyword>
<dbReference type="AlphaFoldDB" id="A0A8J5LVS9"/>
<feature type="transmembrane region" description="Helical" evidence="10">
    <location>
        <begin position="237"/>
        <end position="260"/>
    </location>
</feature>
<gene>
    <name evidence="11" type="ORF">ZIOFF_002314</name>
</gene>
<evidence type="ECO:0000256" key="3">
    <source>
        <dbReference type="ARBA" id="ARBA00008715"/>
    </source>
</evidence>
<evidence type="ECO:0000256" key="10">
    <source>
        <dbReference type="RuleBase" id="RU363110"/>
    </source>
</evidence>
<dbReference type="Pfam" id="PF03155">
    <property type="entry name" value="Alg6_Alg8"/>
    <property type="match status" value="2"/>
</dbReference>
<dbReference type="PANTHER" id="PTHR12413">
    <property type="entry name" value="DOLICHYL GLYCOSYLTRANSFERASE"/>
    <property type="match status" value="1"/>
</dbReference>
<feature type="transmembrane region" description="Helical" evidence="10">
    <location>
        <begin position="157"/>
        <end position="179"/>
    </location>
</feature>
<reference evidence="11 12" key="1">
    <citation type="submission" date="2020-08" db="EMBL/GenBank/DDBJ databases">
        <title>Plant Genome Project.</title>
        <authorList>
            <person name="Zhang R.-G."/>
        </authorList>
    </citation>
    <scope>NUCLEOTIDE SEQUENCE [LARGE SCALE GENOMIC DNA]</scope>
    <source>
        <tissue evidence="11">Rhizome</tissue>
    </source>
</reference>
<comment type="subcellular location">
    <subcellularLocation>
        <location evidence="1 10">Endoplasmic reticulum membrane</location>
        <topology evidence="1 10">Multi-pass membrane protein</topology>
    </subcellularLocation>
</comment>
<evidence type="ECO:0000256" key="1">
    <source>
        <dbReference type="ARBA" id="ARBA00004477"/>
    </source>
</evidence>
<comment type="pathway">
    <text evidence="2 10">Protein modification; protein glycosylation.</text>
</comment>
<proteinExistence type="inferred from homology"/>
<keyword evidence="8 10" id="KW-1133">Transmembrane helix</keyword>
<evidence type="ECO:0000256" key="4">
    <source>
        <dbReference type="ARBA" id="ARBA00022676"/>
    </source>
</evidence>
<feature type="transmembrane region" description="Helical" evidence="10">
    <location>
        <begin position="191"/>
        <end position="208"/>
    </location>
</feature>
<keyword evidence="9 10" id="KW-0472">Membrane</keyword>
<feature type="transmembrane region" description="Helical" evidence="10">
    <location>
        <begin position="266"/>
        <end position="286"/>
    </location>
</feature>
<feature type="transmembrane region" description="Helical" evidence="10">
    <location>
        <begin position="44"/>
        <end position="64"/>
    </location>
</feature>
<dbReference type="GO" id="GO:0042281">
    <property type="term" value="F:dolichyl pyrophosphate Man9GlcNAc2 alpha-1,3-glucosyltransferase activity"/>
    <property type="evidence" value="ECO:0007669"/>
    <property type="project" value="TreeGrafter"/>
</dbReference>
<dbReference type="EMBL" id="JACMSC010000001">
    <property type="protein sequence ID" value="KAG6537228.1"/>
    <property type="molecule type" value="Genomic_DNA"/>
</dbReference>
<keyword evidence="12" id="KW-1185">Reference proteome</keyword>
<accession>A0A8J5LVS9</accession>
<feature type="transmembrane region" description="Helical" evidence="10">
    <location>
        <begin position="401"/>
        <end position="420"/>
    </location>
</feature>
<evidence type="ECO:0000256" key="9">
    <source>
        <dbReference type="ARBA" id="ARBA00023136"/>
    </source>
</evidence>
<protein>
    <recommendedName>
        <fullName evidence="10">Alpha-1,3-glucosyltransferase</fullName>
        <ecNumber evidence="10">2.4.1.-</ecNumber>
    </recommendedName>
</protein>
<evidence type="ECO:0000256" key="7">
    <source>
        <dbReference type="ARBA" id="ARBA00022824"/>
    </source>
</evidence>
<sequence length="566" mass="63640">MFDDIHPMARKTEARGSAAAASGRHTPADVDGVAASSFLWSTTVLAPSTAVSVALFALLIRLLVSLGPYSGQGTPSMYGDYEAQRHWMEITLHTPTAEWYRNTAANNLSYWGLDYPPLTAYQSLAHAFLINASIPESLALSSSRGFESHKSKLAMRWTVLSSDLLVLFPAAIYFVSVYFRRNVGGNAKGRSSPWFLAMILLNPCLILIDHGHFQDVVPSYLTSYSYIANAHSFVSEILLFFFVQYNCISLGLTLGAIAAILSQKEITASILFCLAINHKQMSLYYAPAFFSHLLGKCFRRKNPIFEVLKLGLVVIGIFALVWWPYIHSVQSVMEVIHRLAPFERGVFEDYVANFWCSTSMLIKWKRIFTISTMRFICSIATILAFFPSFVQQIKSPSDLGFLYSLLNSSFSFYLFSYQVHEKSILLPLLPASLLALQEPTLFGWLINCSLLSMYPLVCRDKLSLQYGSVHALFALIFYAPHGKQHGRVDKSSTKRVALLTVGLICSAALHLVYLGLEPPKRYPFLFEALIMSFCFSQFAIFTVYTNIKQWMLLDHSSLKMRVKKDS</sequence>
<evidence type="ECO:0000313" key="12">
    <source>
        <dbReference type="Proteomes" id="UP000734854"/>
    </source>
</evidence>
<feature type="transmembrane region" description="Helical" evidence="10">
    <location>
        <begin position="522"/>
        <end position="544"/>
    </location>
</feature>
<feature type="transmembrane region" description="Helical" evidence="10">
    <location>
        <begin position="496"/>
        <end position="516"/>
    </location>
</feature>
<dbReference type="PANTHER" id="PTHR12413:SF1">
    <property type="entry name" value="DOLICHYL PYROPHOSPHATE MAN9GLCNAC2 ALPHA-1,3-GLUCOSYLTRANSFERASE"/>
    <property type="match status" value="1"/>
</dbReference>
<keyword evidence="6 10" id="KW-0812">Transmembrane</keyword>
<dbReference type="EC" id="2.4.1.-" evidence="10"/>
<dbReference type="Proteomes" id="UP000734854">
    <property type="component" value="Unassembled WGS sequence"/>
</dbReference>
<evidence type="ECO:0000313" key="11">
    <source>
        <dbReference type="EMBL" id="KAG6537228.1"/>
    </source>
</evidence>
<keyword evidence="4 10" id="KW-0328">Glycosyltransferase</keyword>
<comment type="similarity">
    <text evidence="3 10">Belongs to the ALG6/ALG8 glucosyltransferase family.</text>
</comment>
<evidence type="ECO:0000256" key="8">
    <source>
        <dbReference type="ARBA" id="ARBA00022989"/>
    </source>
</evidence>
<name>A0A8J5LVS9_ZINOF</name>
<dbReference type="GO" id="GO:0005789">
    <property type="term" value="C:endoplasmic reticulum membrane"/>
    <property type="evidence" value="ECO:0007669"/>
    <property type="project" value="UniProtKB-SubCell"/>
</dbReference>